<evidence type="ECO:0000256" key="1">
    <source>
        <dbReference type="ARBA" id="ARBA00004141"/>
    </source>
</evidence>
<dbReference type="PRINTS" id="PR00081">
    <property type="entry name" value="GDHRDH"/>
</dbReference>
<dbReference type="GO" id="GO:0016020">
    <property type="term" value="C:membrane"/>
    <property type="evidence" value="ECO:0007669"/>
    <property type="project" value="UniProtKB-SubCell"/>
</dbReference>
<dbReference type="PANTHER" id="PTHR24322:SF748">
    <property type="entry name" value="FI23927P1-RELATED"/>
    <property type="match status" value="1"/>
</dbReference>
<name>A0A0K8TT82_TABBR</name>
<comment type="function">
    <text evidence="9">Catalyzes the reduction of all-trans-retinal to all-trans-retinol in the presence of NADPH.</text>
</comment>
<evidence type="ECO:0000256" key="10">
    <source>
        <dbReference type="ARBA" id="ARBA00068717"/>
    </source>
</evidence>
<dbReference type="AlphaFoldDB" id="A0A0K8TT82"/>
<protein>
    <recommendedName>
        <fullName evidence="10">Short-chain dehydrogenase/reductase 3</fullName>
    </recommendedName>
    <alternativeName>
        <fullName evidence="11">Retinal short-chain dehydrogenase/reductase 1</fullName>
    </alternativeName>
</protein>
<sequence>RLVLGFLIDILRILILTVPILIKSLVNLCLPTPRKSIKGQVALVTGGGNGLGRAIVLRLAGQGCHIAIVDIDGAAARKVAEEAKGFGVKAAGYEVDVSDHEKINKLKTQVEEDIGPVEILINNAAIVPRLSLHNGPAEHIARIVEVNLNSNIWTVRTFLPDMKKRQRGHIVSIASMTVQFQLVGAITYGATKAAVAALMRGVEQEIRMEELADYVKTSCVFPFFIATRRDLCEAADLRLPPISPNYCADKIVDGILANEREIYIPRYLYYGLKILDILPFETKNLVRDYIVKEKEKAKFDFLSADSDNKNTDRNKNVIDSKQVNT</sequence>
<keyword evidence="4" id="KW-0521">NADP</keyword>
<organism evidence="13">
    <name type="scientific">Tabanus bromius</name>
    <name type="common">Band-eyed brown horse fly</name>
    <dbReference type="NCBI Taxonomy" id="304241"/>
    <lineage>
        <taxon>Eukaryota</taxon>
        <taxon>Metazoa</taxon>
        <taxon>Ecdysozoa</taxon>
        <taxon>Arthropoda</taxon>
        <taxon>Hexapoda</taxon>
        <taxon>Insecta</taxon>
        <taxon>Pterygota</taxon>
        <taxon>Neoptera</taxon>
        <taxon>Endopterygota</taxon>
        <taxon>Diptera</taxon>
        <taxon>Brachycera</taxon>
        <taxon>Tabanomorpha</taxon>
        <taxon>Tabanoidea</taxon>
        <taxon>Tabanidae</taxon>
        <taxon>Tabanus</taxon>
    </lineage>
</organism>
<evidence type="ECO:0000256" key="6">
    <source>
        <dbReference type="ARBA" id="ARBA00023002"/>
    </source>
</evidence>
<evidence type="ECO:0000256" key="7">
    <source>
        <dbReference type="ARBA" id="ARBA00023098"/>
    </source>
</evidence>
<keyword evidence="6" id="KW-0560">Oxidoreductase</keyword>
<keyword evidence="3" id="KW-0812">Transmembrane</keyword>
<evidence type="ECO:0000256" key="4">
    <source>
        <dbReference type="ARBA" id="ARBA00022857"/>
    </source>
</evidence>
<evidence type="ECO:0000256" key="9">
    <source>
        <dbReference type="ARBA" id="ARBA00059620"/>
    </source>
</evidence>
<keyword evidence="8" id="KW-0472">Membrane</keyword>
<dbReference type="InterPro" id="IPR002347">
    <property type="entry name" value="SDR_fam"/>
</dbReference>
<dbReference type="Gene3D" id="3.40.50.720">
    <property type="entry name" value="NAD(P)-binding Rossmann-like Domain"/>
    <property type="match status" value="1"/>
</dbReference>
<proteinExistence type="evidence at transcript level"/>
<dbReference type="EMBL" id="GDAI01000036">
    <property type="protein sequence ID" value="JAI17567.1"/>
    <property type="molecule type" value="mRNA"/>
</dbReference>
<dbReference type="SUPFAM" id="SSF51735">
    <property type="entry name" value="NAD(P)-binding Rossmann-fold domains"/>
    <property type="match status" value="1"/>
</dbReference>
<reference evidence="13" key="1">
    <citation type="journal article" date="2015" name="Insect Biochem. Mol. Biol.">
        <title>An insight into the sialome of the horse fly, Tabanus bromius.</title>
        <authorList>
            <person name="Ribeiro J.M."/>
            <person name="Kazimirova M."/>
            <person name="Takac P."/>
            <person name="Andersen J.F."/>
            <person name="Francischetti I.M."/>
        </authorList>
    </citation>
    <scope>NUCLEOTIDE SEQUENCE</scope>
</reference>
<dbReference type="GO" id="GO:0052650">
    <property type="term" value="F:all-trans-retinol dehydrogenase (NADP+) activity"/>
    <property type="evidence" value="ECO:0007669"/>
    <property type="project" value="UniProtKB-ARBA"/>
</dbReference>
<accession>A0A0K8TT82</accession>
<keyword evidence="7" id="KW-0443">Lipid metabolism</keyword>
<dbReference type="PANTHER" id="PTHR24322">
    <property type="entry name" value="PKSB"/>
    <property type="match status" value="1"/>
</dbReference>
<comment type="similarity">
    <text evidence="2 12">Belongs to the short-chain dehydrogenases/reductases (SDR) family.</text>
</comment>
<evidence type="ECO:0000256" key="12">
    <source>
        <dbReference type="RuleBase" id="RU000363"/>
    </source>
</evidence>
<feature type="non-terminal residue" evidence="13">
    <location>
        <position position="1"/>
    </location>
</feature>
<evidence type="ECO:0000313" key="13">
    <source>
        <dbReference type="EMBL" id="JAI17567.1"/>
    </source>
</evidence>
<evidence type="ECO:0000256" key="5">
    <source>
        <dbReference type="ARBA" id="ARBA00022989"/>
    </source>
</evidence>
<dbReference type="GO" id="GO:0005811">
    <property type="term" value="C:lipid droplet"/>
    <property type="evidence" value="ECO:0007669"/>
    <property type="project" value="TreeGrafter"/>
</dbReference>
<evidence type="ECO:0000256" key="2">
    <source>
        <dbReference type="ARBA" id="ARBA00006484"/>
    </source>
</evidence>
<evidence type="ECO:0000256" key="3">
    <source>
        <dbReference type="ARBA" id="ARBA00022692"/>
    </source>
</evidence>
<dbReference type="PRINTS" id="PR00080">
    <property type="entry name" value="SDRFAMILY"/>
</dbReference>
<dbReference type="InterPro" id="IPR036291">
    <property type="entry name" value="NAD(P)-bd_dom_sf"/>
</dbReference>
<dbReference type="Pfam" id="PF00106">
    <property type="entry name" value="adh_short"/>
    <property type="match status" value="1"/>
</dbReference>
<keyword evidence="5" id="KW-1133">Transmembrane helix</keyword>
<comment type="subcellular location">
    <subcellularLocation>
        <location evidence="1">Membrane</location>
        <topology evidence="1">Multi-pass membrane protein</topology>
    </subcellularLocation>
</comment>
<evidence type="ECO:0000256" key="11">
    <source>
        <dbReference type="ARBA" id="ARBA00082544"/>
    </source>
</evidence>
<evidence type="ECO:0000256" key="8">
    <source>
        <dbReference type="ARBA" id="ARBA00023136"/>
    </source>
</evidence>
<dbReference type="FunFam" id="3.40.50.720:FF:000131">
    <property type="entry name" value="Short-chain dehydrogenase/reductase 3"/>
    <property type="match status" value="1"/>
</dbReference>